<dbReference type="eggNOG" id="ENOG502TDNQ">
    <property type="taxonomic scope" value="Eukaryota"/>
</dbReference>
<dbReference type="Proteomes" id="UP000001940">
    <property type="component" value="Chromosome III"/>
</dbReference>
<keyword evidence="2" id="KW-1133">Transmembrane helix</keyword>
<dbReference type="Bgee" id="WBGene00016441">
    <property type="expression patterns" value="Expressed in adult organism and 2 other cell types or tissues"/>
</dbReference>
<feature type="transmembrane region" description="Helical" evidence="2">
    <location>
        <begin position="21"/>
        <end position="43"/>
    </location>
</feature>
<organism evidence="3 4">
    <name type="scientific">Caenorhabditis elegans</name>
    <dbReference type="NCBI Taxonomy" id="6239"/>
    <lineage>
        <taxon>Eukaryota</taxon>
        <taxon>Metazoa</taxon>
        <taxon>Ecdysozoa</taxon>
        <taxon>Nematoda</taxon>
        <taxon>Chromadorea</taxon>
        <taxon>Rhabditida</taxon>
        <taxon>Rhabditina</taxon>
        <taxon>Rhabditomorpha</taxon>
        <taxon>Rhabditoidea</taxon>
        <taxon>Rhabditidae</taxon>
        <taxon>Peloderinae</taxon>
        <taxon>Caenorhabditis</taxon>
    </lineage>
</organism>
<dbReference type="EMBL" id="BX284603">
    <property type="protein sequence ID" value="CCD66792.1"/>
    <property type="molecule type" value="Genomic_DNA"/>
</dbReference>
<dbReference type="OMA" id="MIVACTC"/>
<dbReference type="InParanoid" id="Q18487"/>
<sequence length="206" mass="23443">MTCSVGMIGQFSSYAICSPNLWMIVACTCMTLLTMLMTLYMNCGFRRNVRWLKFTEWKLQQLAERLRIQEPNVGLLMQVTRKVNDKKNSDKKEFDFFNNRDQNNNIAGALNEVASKTSNGSMGSTDVVAAQIRKARDEDVEKVLRESNMDILTPDVQPTQPSTGGSQKILKKWTGATIDLFSKDEDENEGKGKKERKNKIDRTQED</sequence>
<protein>
    <submittedName>
        <fullName evidence="3">Uncharacterized protein</fullName>
    </submittedName>
</protein>
<name>Q18487_CAEEL</name>
<evidence type="ECO:0000256" key="1">
    <source>
        <dbReference type="SAM" id="MobiDB-lite"/>
    </source>
</evidence>
<evidence type="ECO:0000256" key="2">
    <source>
        <dbReference type="SAM" id="Phobius"/>
    </source>
</evidence>
<dbReference type="AlphaFoldDB" id="Q18487"/>
<dbReference type="UCSC" id="C35D10.3">
    <property type="organism name" value="c. elegans"/>
</dbReference>
<dbReference type="GeneID" id="183237"/>
<keyword evidence="4" id="KW-1185">Reference proteome</keyword>
<dbReference type="OrthoDB" id="5819888at2759"/>
<dbReference type="FunCoup" id="Q18487">
    <property type="interactions" value="1490"/>
</dbReference>
<dbReference type="PaxDb" id="6239-C35D10.3"/>
<reference evidence="3 4" key="1">
    <citation type="journal article" date="1998" name="Science">
        <title>Genome sequence of the nematode C. elegans: a platform for investigating biology.</title>
        <authorList>
            <consortium name="The C. elegans sequencing consortium"/>
            <person name="Sulson J.E."/>
            <person name="Waterston R."/>
        </authorList>
    </citation>
    <scope>NUCLEOTIDE SEQUENCE [LARGE SCALE GENOMIC DNA]</scope>
    <source>
        <strain evidence="3 4">Bristol N2</strain>
    </source>
</reference>
<dbReference type="AGR" id="WB:WBGene00016441"/>
<dbReference type="SMR" id="Q18487"/>
<dbReference type="CTD" id="183237"/>
<evidence type="ECO:0000313" key="5">
    <source>
        <dbReference type="WormBase" id="C35D10.3"/>
    </source>
</evidence>
<accession>Q18487</accession>
<gene>
    <name evidence="3 5" type="ORF">C35D10.3</name>
    <name evidence="3" type="ORF">CELE_C35D10.3</name>
</gene>
<evidence type="ECO:0000313" key="3">
    <source>
        <dbReference type="EMBL" id="CCD66792.1"/>
    </source>
</evidence>
<feature type="region of interest" description="Disordered" evidence="1">
    <location>
        <begin position="180"/>
        <end position="206"/>
    </location>
</feature>
<dbReference type="KEGG" id="cel:CELE_C35D10.3"/>
<dbReference type="RefSeq" id="NP_498016.2">
    <property type="nucleotide sequence ID" value="NM_065615.3"/>
</dbReference>
<dbReference type="WormBase" id="C35D10.3">
    <property type="protein sequence ID" value="CE46340"/>
    <property type="gene ID" value="WBGene00016441"/>
</dbReference>
<evidence type="ECO:0000313" key="4">
    <source>
        <dbReference type="Proteomes" id="UP000001940"/>
    </source>
</evidence>
<keyword evidence="2" id="KW-0812">Transmembrane</keyword>
<proteinExistence type="predicted"/>
<keyword evidence="2" id="KW-0472">Membrane</keyword>
<dbReference type="HOGENOM" id="CLU_1338650_0_0_1"/>